<evidence type="ECO:0008006" key="4">
    <source>
        <dbReference type="Google" id="ProtNLM"/>
    </source>
</evidence>
<dbReference type="Proteomes" id="UP000683000">
    <property type="component" value="Unassembled WGS sequence"/>
</dbReference>
<feature type="compositionally biased region" description="Polar residues" evidence="1">
    <location>
        <begin position="192"/>
        <end position="214"/>
    </location>
</feature>
<dbReference type="OrthoDB" id="2671340at2759"/>
<dbReference type="EMBL" id="JAGFBS010000028">
    <property type="protein sequence ID" value="KAG6372373.1"/>
    <property type="molecule type" value="Genomic_DNA"/>
</dbReference>
<gene>
    <name evidence="2" type="ORF">JVT61DRAFT_7818</name>
</gene>
<feature type="region of interest" description="Disordered" evidence="1">
    <location>
        <begin position="168"/>
        <end position="288"/>
    </location>
</feature>
<protein>
    <recommendedName>
        <fullName evidence="4">Myb/SANT-like domain-containing protein</fullName>
    </recommendedName>
</protein>
<reference evidence="2" key="1">
    <citation type="submission" date="2021-03" db="EMBL/GenBank/DDBJ databases">
        <title>Evolutionary innovations through gain and loss of genes in the ectomycorrhizal Boletales.</title>
        <authorList>
            <person name="Wu G."/>
            <person name="Miyauchi S."/>
            <person name="Morin E."/>
            <person name="Yang Z.-L."/>
            <person name="Xu J."/>
            <person name="Martin F.M."/>
        </authorList>
    </citation>
    <scope>NUCLEOTIDE SEQUENCE</scope>
    <source>
        <strain evidence="2">BR01</strain>
    </source>
</reference>
<feature type="compositionally biased region" description="Low complexity" evidence="1">
    <location>
        <begin position="239"/>
        <end position="251"/>
    </location>
</feature>
<organism evidence="2 3">
    <name type="scientific">Boletus reticuloceps</name>
    <dbReference type="NCBI Taxonomy" id="495285"/>
    <lineage>
        <taxon>Eukaryota</taxon>
        <taxon>Fungi</taxon>
        <taxon>Dikarya</taxon>
        <taxon>Basidiomycota</taxon>
        <taxon>Agaricomycotina</taxon>
        <taxon>Agaricomycetes</taxon>
        <taxon>Agaricomycetidae</taxon>
        <taxon>Boletales</taxon>
        <taxon>Boletineae</taxon>
        <taxon>Boletaceae</taxon>
        <taxon>Boletoideae</taxon>
        <taxon>Boletus</taxon>
    </lineage>
</organism>
<evidence type="ECO:0000313" key="2">
    <source>
        <dbReference type="EMBL" id="KAG6372373.1"/>
    </source>
</evidence>
<dbReference type="PANTHER" id="PTHR46929:SF3">
    <property type="entry name" value="MYB_SANT-LIKE DOMAIN-CONTAINING PROTEIN"/>
    <property type="match status" value="1"/>
</dbReference>
<dbReference type="AlphaFoldDB" id="A0A8I2YJF5"/>
<proteinExistence type="predicted"/>
<comment type="caution">
    <text evidence="2">The sequence shown here is derived from an EMBL/GenBank/DDBJ whole genome shotgun (WGS) entry which is preliminary data.</text>
</comment>
<feature type="compositionally biased region" description="Low complexity" evidence="1">
    <location>
        <begin position="215"/>
        <end position="226"/>
    </location>
</feature>
<accession>A0A8I2YJF5</accession>
<evidence type="ECO:0000256" key="1">
    <source>
        <dbReference type="SAM" id="MobiDB-lite"/>
    </source>
</evidence>
<evidence type="ECO:0000313" key="3">
    <source>
        <dbReference type="Proteomes" id="UP000683000"/>
    </source>
</evidence>
<keyword evidence="3" id="KW-1185">Reference proteome</keyword>
<dbReference type="PANTHER" id="PTHR46929">
    <property type="entry name" value="EXPRESSED PROTEIN"/>
    <property type="match status" value="1"/>
</dbReference>
<name>A0A8I2YJF5_9AGAM</name>
<sequence length="385" mass="42477">MGHSNSSGSSSMSLRSHGVINPVNFSAMSSTKHHKPKAVWRPADVKEMLDFLIEKLAEMGDGDFKAQTWNQLAEYLRNKYPLLAGKGDKSADLCKQKFGQLKADFEVVRDLKTASRFSFSEVQGATITIETEDIWDKYARSHRGSQKFRNKGFEYYEEMLVLVPHKTQPRGKHGYYGASSSRKKASARLSKQPATMEQPSSTLNLRQLSSAINASSENQGSSSSPSKDVNPDIIPPSAPSSYYLPSSSVASGGTDVTSISRGKRKADPAPSEASESVRKRSRAPTVATQAQLDGSVVMQDIATAFKDFSRTMADINKPSSKVPETDLSQAVNILNQHTELSVLDRITISDYLANNVNQAIVFRSMSDMETRRIWIQVKLQTMHGE</sequence>